<keyword evidence="1" id="KW-0233">DNA recombination</keyword>
<evidence type="ECO:0000313" key="3">
    <source>
        <dbReference type="Proteomes" id="UP000272778"/>
    </source>
</evidence>
<dbReference type="AlphaFoldDB" id="A0A3N6N7Q2"/>
<dbReference type="GO" id="GO:0006310">
    <property type="term" value="P:DNA recombination"/>
    <property type="evidence" value="ECO:0007669"/>
    <property type="project" value="UniProtKB-KW"/>
</dbReference>
<accession>A0A3N6N7Q2</accession>
<dbReference type="InterPro" id="IPR013762">
    <property type="entry name" value="Integrase-like_cat_sf"/>
</dbReference>
<reference evidence="2 3" key="1">
    <citation type="submission" date="2018-11" db="EMBL/GenBank/DDBJ databases">
        <title>Paraburkholderia sp. DHOA04, isolated from soil.</title>
        <authorList>
            <person name="Gao Z.-H."/>
            <person name="Qiu L.-H."/>
            <person name="Fu J.-C."/>
        </authorList>
    </citation>
    <scope>NUCLEOTIDE SEQUENCE [LARGE SCALE GENOMIC DNA]</scope>
    <source>
        <strain evidence="2 3">DHOA04</strain>
    </source>
</reference>
<organism evidence="2 3">
    <name type="scientific">Paraburkholderia dinghuensis</name>
    <dbReference type="NCBI Taxonomy" id="2305225"/>
    <lineage>
        <taxon>Bacteria</taxon>
        <taxon>Pseudomonadati</taxon>
        <taxon>Pseudomonadota</taxon>
        <taxon>Betaproteobacteria</taxon>
        <taxon>Burkholderiales</taxon>
        <taxon>Burkholderiaceae</taxon>
        <taxon>Paraburkholderia</taxon>
    </lineage>
</organism>
<dbReference type="Gene3D" id="1.10.443.10">
    <property type="entry name" value="Intergrase catalytic core"/>
    <property type="match status" value="1"/>
</dbReference>
<protein>
    <submittedName>
        <fullName evidence="2">Site-specific integrase</fullName>
    </submittedName>
</protein>
<dbReference type="InterPro" id="IPR011010">
    <property type="entry name" value="DNA_brk_join_enz"/>
</dbReference>
<dbReference type="SUPFAM" id="SSF56349">
    <property type="entry name" value="DNA breaking-rejoining enzymes"/>
    <property type="match status" value="1"/>
</dbReference>
<comment type="caution">
    <text evidence="2">The sequence shown here is derived from an EMBL/GenBank/DDBJ whole genome shotgun (WGS) entry which is preliminary data.</text>
</comment>
<dbReference type="GO" id="GO:0015074">
    <property type="term" value="P:DNA integration"/>
    <property type="evidence" value="ECO:0007669"/>
    <property type="project" value="InterPro"/>
</dbReference>
<evidence type="ECO:0000256" key="1">
    <source>
        <dbReference type="ARBA" id="ARBA00023172"/>
    </source>
</evidence>
<gene>
    <name evidence="2" type="ORF">D1Y85_16465</name>
</gene>
<evidence type="ECO:0000313" key="2">
    <source>
        <dbReference type="EMBL" id="RQH05002.1"/>
    </source>
</evidence>
<dbReference type="GO" id="GO:0003677">
    <property type="term" value="F:DNA binding"/>
    <property type="evidence" value="ECO:0007669"/>
    <property type="project" value="InterPro"/>
</dbReference>
<dbReference type="EMBL" id="RQIS01000011">
    <property type="protein sequence ID" value="RQH05002.1"/>
    <property type="molecule type" value="Genomic_DNA"/>
</dbReference>
<name>A0A3N6N7Q2_9BURK</name>
<dbReference type="OrthoDB" id="5394387at2"/>
<dbReference type="RefSeq" id="WP_124152136.1">
    <property type="nucleotide sequence ID" value="NZ_RQIS01000011.1"/>
</dbReference>
<proteinExistence type="predicted"/>
<sequence>MTTLQSLARELVADMTVHRRSKADLDALNAWAVRSIGTERAYRQVVTAYLEWLRDQRIPLQTLHTRDMLMEFIDEYAESHGQKSLDQARQALQKTFAVTLPTVESLVATVTRDRAYTFDELSQVIKYQTRKNQLATLLCFDAGLRAHECITLTRRCDGAPSTHRDWSPDRFAGLTDIVIYLVTGKGGLSREVAVSIELSDALLKLLRPAPVAIRDREVDYMSSFSIGGGQALSSSFSRASELALGWSRGLHGLRHSFARRRLATLCALLPPRDALLILSQELGHFRPAITLSYLSGR</sequence>
<dbReference type="Proteomes" id="UP000272778">
    <property type="component" value="Unassembled WGS sequence"/>
</dbReference>
<keyword evidence="3" id="KW-1185">Reference proteome</keyword>